<evidence type="ECO:0000313" key="1">
    <source>
        <dbReference type="EMBL" id="TWG81789.1"/>
    </source>
</evidence>
<name>A0A562BA01_9BURK</name>
<dbReference type="PANTHER" id="PTHR31299:SF0">
    <property type="entry name" value="ESTERASE, PUTATIVE (AFU_ORTHOLOGUE AFUA_1G05850)-RELATED"/>
    <property type="match status" value="1"/>
</dbReference>
<organism evidence="1 2">
    <name type="scientific">Cupriavidus gilardii J11</name>
    <dbReference type="NCBI Taxonomy" id="936133"/>
    <lineage>
        <taxon>Bacteria</taxon>
        <taxon>Pseudomonadati</taxon>
        <taxon>Pseudomonadota</taxon>
        <taxon>Betaproteobacteria</taxon>
        <taxon>Burkholderiales</taxon>
        <taxon>Burkholderiaceae</taxon>
        <taxon>Cupriavidus</taxon>
    </lineage>
</organism>
<evidence type="ECO:0000313" key="2">
    <source>
        <dbReference type="Proteomes" id="UP000318141"/>
    </source>
</evidence>
<dbReference type="AlphaFoldDB" id="A0A562BA01"/>
<dbReference type="Proteomes" id="UP000318141">
    <property type="component" value="Unassembled WGS sequence"/>
</dbReference>
<dbReference type="SUPFAM" id="SSF159501">
    <property type="entry name" value="EreA/ChaN-like"/>
    <property type="match status" value="1"/>
</dbReference>
<reference evidence="1 2" key="1">
    <citation type="submission" date="2019-07" db="EMBL/GenBank/DDBJ databases">
        <title>Genome sequencing of lignin-degrading bacterial isolates.</title>
        <authorList>
            <person name="Gladden J."/>
        </authorList>
    </citation>
    <scope>NUCLEOTIDE SEQUENCE [LARGE SCALE GENOMIC DNA]</scope>
    <source>
        <strain evidence="1 2">J11</strain>
    </source>
</reference>
<dbReference type="InterPro" id="IPR007815">
    <property type="entry name" value="Emycin_Estase"/>
</dbReference>
<dbReference type="PANTHER" id="PTHR31299">
    <property type="entry name" value="ESTERASE, PUTATIVE (AFU_ORTHOLOGUE AFUA_1G05850)-RELATED"/>
    <property type="match status" value="1"/>
</dbReference>
<dbReference type="GO" id="GO:0046677">
    <property type="term" value="P:response to antibiotic"/>
    <property type="evidence" value="ECO:0007669"/>
    <property type="project" value="InterPro"/>
</dbReference>
<proteinExistence type="predicted"/>
<keyword evidence="2" id="KW-1185">Reference proteome</keyword>
<dbReference type="InterPro" id="IPR014622">
    <property type="entry name" value="UCP036794_erythomycin"/>
</dbReference>
<dbReference type="EMBL" id="VLJN01000034">
    <property type="protein sequence ID" value="TWG81789.1"/>
    <property type="molecule type" value="Genomic_DNA"/>
</dbReference>
<sequence>MSAGLHMPFSDTRLTESEVVESIAAAAERLPAPDDARFAAFVDRFAGCRAVLLGESTHGTAEFYDARAAVTRRLVEQHGFNIVAVEADWPDAASIDRYVRQLPAPEHQEPPFRRFPTWMWRNTSVESFVEWLRTHNAALPRERRAGFFGLDIYSMGSSIATVLGYLNRIDPSGAQAARERYGCLMPWRADPALYGRAVLTGRARDCEDEVTAQLQALLEKRLQYAARDHGAFFDAAQNAHLVTSAEQYYRLMYYGGPDSWNLRDTHMFETLTRLLDTHGPDARAVVWAHNSHIGNARATAMGRDHGEVNIGGLCRARFGHDVALIGLSTDSGTVAAASDWDGPMEVMNVVPARPDSYEALLHRTGIDRCVVDLREDVHPEARTLLSVSRQERFIGVIYRPDNEFASHYAFACLPQQFDALLWFDRTRAVQPLPTAIRRGVGDMYPFGL</sequence>
<gene>
    <name evidence="1" type="ORF">L602_000400001080</name>
</gene>
<dbReference type="Gene3D" id="3.30.1870.10">
    <property type="entry name" value="EreA-like, domain 2"/>
    <property type="match status" value="1"/>
</dbReference>
<dbReference type="Pfam" id="PF05139">
    <property type="entry name" value="Erythro_esteras"/>
    <property type="match status" value="1"/>
</dbReference>
<dbReference type="InterPro" id="IPR052036">
    <property type="entry name" value="Hydrolase/PRTase-associated"/>
</dbReference>
<dbReference type="PIRSF" id="PIRSF036794">
    <property type="entry name" value="UCP_erythr_ester"/>
    <property type="match status" value="1"/>
</dbReference>
<accession>A0A562BA01</accession>
<comment type="caution">
    <text evidence="1">The sequence shown here is derived from an EMBL/GenBank/DDBJ whole genome shotgun (WGS) entry which is preliminary data.</text>
</comment>
<dbReference type="Gene3D" id="3.40.1660.10">
    <property type="entry name" value="EreA-like (biosynthetic domain)"/>
    <property type="match status" value="1"/>
</dbReference>
<dbReference type="CDD" id="cd14728">
    <property type="entry name" value="Ere-like"/>
    <property type="match status" value="1"/>
</dbReference>
<protein>
    <submittedName>
        <fullName evidence="1">Erythromycin esterase-like protein</fullName>
    </submittedName>
</protein>